<reference evidence="13" key="1">
    <citation type="submission" date="2022-04" db="EMBL/GenBank/DDBJ databases">
        <title>Whole genome sequence of Sphaerotilus sp. FB-5.</title>
        <authorList>
            <person name="Takeda M."/>
            <person name="Narihara S."/>
            <person name="Akimoto M."/>
            <person name="Akimoto R."/>
            <person name="Nishiyashiki S."/>
            <person name="Murakami T."/>
        </authorList>
    </citation>
    <scope>NUCLEOTIDE SEQUENCE</scope>
    <source>
        <strain evidence="13">FB-5</strain>
    </source>
</reference>
<dbReference type="InterPro" id="IPR050298">
    <property type="entry name" value="Gram-neg_bact_OMP"/>
</dbReference>
<dbReference type="Gene3D" id="2.40.160.10">
    <property type="entry name" value="Porin"/>
    <property type="match status" value="1"/>
</dbReference>
<evidence type="ECO:0000256" key="8">
    <source>
        <dbReference type="ARBA" id="ARBA00023114"/>
    </source>
</evidence>
<evidence type="ECO:0000256" key="9">
    <source>
        <dbReference type="ARBA" id="ARBA00023136"/>
    </source>
</evidence>
<evidence type="ECO:0000256" key="2">
    <source>
        <dbReference type="ARBA" id="ARBA00011233"/>
    </source>
</evidence>
<keyword evidence="14" id="KW-1185">Reference proteome</keyword>
<evidence type="ECO:0000256" key="6">
    <source>
        <dbReference type="ARBA" id="ARBA00022729"/>
    </source>
</evidence>
<evidence type="ECO:0000313" key="13">
    <source>
        <dbReference type="EMBL" id="BDI07947.1"/>
    </source>
</evidence>
<gene>
    <name evidence="13" type="ORF">CATMQ487_49170</name>
</gene>
<evidence type="ECO:0000256" key="10">
    <source>
        <dbReference type="ARBA" id="ARBA00023237"/>
    </source>
</evidence>
<dbReference type="SUPFAM" id="SSF56935">
    <property type="entry name" value="Porins"/>
    <property type="match status" value="1"/>
</dbReference>
<organism evidence="13 14">
    <name type="scientific">Sphaerotilus microaerophilus</name>
    <dbReference type="NCBI Taxonomy" id="2914710"/>
    <lineage>
        <taxon>Bacteria</taxon>
        <taxon>Pseudomonadati</taxon>
        <taxon>Pseudomonadota</taxon>
        <taxon>Betaproteobacteria</taxon>
        <taxon>Burkholderiales</taxon>
        <taxon>Sphaerotilaceae</taxon>
        <taxon>Sphaerotilus</taxon>
    </lineage>
</organism>
<keyword evidence="6 11" id="KW-0732">Signal</keyword>
<keyword evidence="5" id="KW-0812">Transmembrane</keyword>
<keyword evidence="9" id="KW-0472">Membrane</keyword>
<dbReference type="Pfam" id="PF13609">
    <property type="entry name" value="Porin_4"/>
    <property type="match status" value="1"/>
</dbReference>
<proteinExistence type="predicted"/>
<dbReference type="InterPro" id="IPR033900">
    <property type="entry name" value="Gram_neg_porin_domain"/>
</dbReference>
<evidence type="ECO:0000256" key="7">
    <source>
        <dbReference type="ARBA" id="ARBA00023065"/>
    </source>
</evidence>
<dbReference type="PRINTS" id="PR00182">
    <property type="entry name" value="ECOLNEIPORIN"/>
</dbReference>
<evidence type="ECO:0000259" key="12">
    <source>
        <dbReference type="Pfam" id="PF13609"/>
    </source>
</evidence>
<keyword evidence="8" id="KW-0626">Porin</keyword>
<dbReference type="InterPro" id="IPR001702">
    <property type="entry name" value="Porin_Gram-ve"/>
</dbReference>
<evidence type="ECO:0000256" key="11">
    <source>
        <dbReference type="SAM" id="SignalP"/>
    </source>
</evidence>
<evidence type="ECO:0000256" key="5">
    <source>
        <dbReference type="ARBA" id="ARBA00022692"/>
    </source>
</evidence>
<dbReference type="InterPro" id="IPR023614">
    <property type="entry name" value="Porin_dom_sf"/>
</dbReference>
<comment type="subcellular location">
    <subcellularLocation>
        <location evidence="1">Cell outer membrane</location>
        <topology evidence="1">Multi-pass membrane protein</topology>
    </subcellularLocation>
</comment>
<evidence type="ECO:0000256" key="1">
    <source>
        <dbReference type="ARBA" id="ARBA00004571"/>
    </source>
</evidence>
<name>A0ABM7YTE9_9BURK</name>
<dbReference type="PANTHER" id="PTHR34501:SF9">
    <property type="entry name" value="MAJOR OUTER MEMBRANE PROTEIN P.IA"/>
    <property type="match status" value="1"/>
</dbReference>
<dbReference type="RefSeq" id="WP_251971094.1">
    <property type="nucleotide sequence ID" value="NZ_AP025730.1"/>
</dbReference>
<accession>A0ABM7YTE9</accession>
<keyword evidence="7" id="KW-0406">Ion transport</keyword>
<keyword evidence="10" id="KW-0998">Cell outer membrane</keyword>
<dbReference type="PANTHER" id="PTHR34501">
    <property type="entry name" value="PROTEIN YDDL-RELATED"/>
    <property type="match status" value="1"/>
</dbReference>
<evidence type="ECO:0000256" key="4">
    <source>
        <dbReference type="ARBA" id="ARBA00022452"/>
    </source>
</evidence>
<keyword evidence="3" id="KW-0813">Transport</keyword>
<feature type="chain" id="PRO_5046927941" description="Porin domain-containing protein" evidence="11">
    <location>
        <begin position="20"/>
        <end position="313"/>
    </location>
</feature>
<dbReference type="EMBL" id="AP025730">
    <property type="protein sequence ID" value="BDI07947.1"/>
    <property type="molecule type" value="Genomic_DNA"/>
</dbReference>
<keyword evidence="4" id="KW-1134">Transmembrane beta strand</keyword>
<feature type="signal peptide" evidence="11">
    <location>
        <begin position="1"/>
        <end position="19"/>
    </location>
</feature>
<dbReference type="CDD" id="cd00342">
    <property type="entry name" value="gram_neg_porins"/>
    <property type="match status" value="1"/>
</dbReference>
<comment type="subunit">
    <text evidence="2">Homotrimer.</text>
</comment>
<protein>
    <recommendedName>
        <fullName evidence="12">Porin domain-containing protein</fullName>
    </recommendedName>
</protein>
<dbReference type="Proteomes" id="UP001057498">
    <property type="component" value="Chromosome"/>
</dbReference>
<evidence type="ECO:0000313" key="14">
    <source>
        <dbReference type="Proteomes" id="UP001057498"/>
    </source>
</evidence>
<feature type="domain" description="Porin" evidence="12">
    <location>
        <begin position="8"/>
        <end position="297"/>
    </location>
</feature>
<sequence>MKKTFVFAAVALLAGAAQAQVSVYGLIDMSYGKSVASDAAGLKADFHSGGDNGSGEGNSTTRLGVKGNLDVGSGMKANFKFETGGINSDGAVNPGGAFFNRQAWAGVSGGFGEVRLGRQDSVPFQTMAGFDQNGASNGVSAPGLAGVATWGTGRQSRSLQYISPKFGGLSVQAGFVPEGNVAGAKNNVSLGVSYGVDKLSAAVAYESKRVDGGEDFMSVSAGYDFGFAKFALGYADGGKNAKGLSTGVTVPVGAGITVGGQYARNSDTKGSAYELFVNKEVLKNTYAYFEAGKANAKTGVDGTGYALGLILVF</sequence>
<evidence type="ECO:0000256" key="3">
    <source>
        <dbReference type="ARBA" id="ARBA00022448"/>
    </source>
</evidence>